<dbReference type="PANTHER" id="PTHR11533:SF31">
    <property type="entry name" value="AMINOPEPTIDASE Q"/>
    <property type="match status" value="1"/>
</dbReference>
<dbReference type="Pfam" id="PF01433">
    <property type="entry name" value="Peptidase_M1"/>
    <property type="match status" value="1"/>
</dbReference>
<dbReference type="OrthoDB" id="510539at2759"/>
<evidence type="ECO:0000256" key="16">
    <source>
        <dbReference type="PIRSR" id="PIRSR634016-4"/>
    </source>
</evidence>
<dbReference type="GeneID" id="105714675"/>
<comment type="similarity">
    <text evidence="2 17">Belongs to the peptidase M1 family.</text>
</comment>
<dbReference type="GO" id="GO:0006508">
    <property type="term" value="P:proteolysis"/>
    <property type="evidence" value="ECO:0007669"/>
    <property type="project" value="UniProtKB-KW"/>
</dbReference>
<dbReference type="InterPro" id="IPR034016">
    <property type="entry name" value="M1_APN-typ"/>
</dbReference>
<keyword evidence="4 17" id="KW-0645">Protease</keyword>
<dbReference type="FunFam" id="1.10.390.10:FF:000015">
    <property type="entry name" value="Aminopeptidase"/>
    <property type="match status" value="1"/>
</dbReference>
<dbReference type="Proteomes" id="UP000233020">
    <property type="component" value="Unplaced"/>
</dbReference>
<keyword evidence="11 17" id="KW-0482">Metalloprotease</keyword>
<comment type="subunit">
    <text evidence="3">Homodimer.</text>
</comment>
<dbReference type="GO" id="GO:0043171">
    <property type="term" value="P:peptide catabolic process"/>
    <property type="evidence" value="ECO:0007669"/>
    <property type="project" value="TreeGrafter"/>
</dbReference>
<evidence type="ECO:0000256" key="18">
    <source>
        <dbReference type="SAM" id="MobiDB-lite"/>
    </source>
</evidence>
<dbReference type="GO" id="GO:0005615">
    <property type="term" value="C:extracellular space"/>
    <property type="evidence" value="ECO:0007669"/>
    <property type="project" value="TreeGrafter"/>
</dbReference>
<dbReference type="InterPro" id="IPR027268">
    <property type="entry name" value="Peptidase_M4/M1_CTD_sf"/>
</dbReference>
<dbReference type="Gene3D" id="2.60.40.1730">
    <property type="entry name" value="tricorn interacting facor f3 domain"/>
    <property type="match status" value="1"/>
</dbReference>
<proteinExistence type="inferred from homology"/>
<dbReference type="InterPro" id="IPR045357">
    <property type="entry name" value="Aminopeptidase_N-like_N"/>
</dbReference>
<evidence type="ECO:0000259" key="21">
    <source>
        <dbReference type="Pfam" id="PF17900"/>
    </source>
</evidence>
<dbReference type="EC" id="3.4.11.-" evidence="17"/>
<keyword evidence="5" id="KW-0812">Transmembrane</keyword>
<dbReference type="CDD" id="cd09601">
    <property type="entry name" value="M1_APN-Q_like"/>
    <property type="match status" value="1"/>
</dbReference>
<dbReference type="AlphaFoldDB" id="A0A2K5DCJ9"/>
<evidence type="ECO:0000256" key="3">
    <source>
        <dbReference type="ARBA" id="ARBA00011738"/>
    </source>
</evidence>
<keyword evidence="12" id="KW-0472">Membrane</keyword>
<accession>A0A2K5DCJ9</accession>
<keyword evidence="10" id="KW-1133">Transmembrane helix</keyword>
<dbReference type="GeneTree" id="ENSGT00940000160535"/>
<dbReference type="Gene3D" id="1.25.50.20">
    <property type="match status" value="1"/>
</dbReference>
<evidence type="ECO:0000256" key="15">
    <source>
        <dbReference type="PIRSR" id="PIRSR634016-3"/>
    </source>
</evidence>
<dbReference type="FunFam" id="2.60.40.1910:FF:000005">
    <property type="entry name" value="Aminopeptidase"/>
    <property type="match status" value="1"/>
</dbReference>
<evidence type="ECO:0000259" key="19">
    <source>
        <dbReference type="Pfam" id="PF01433"/>
    </source>
</evidence>
<keyword evidence="23" id="KW-1185">Reference proteome</keyword>
<dbReference type="Pfam" id="PF17900">
    <property type="entry name" value="Peptidase_M1_N"/>
    <property type="match status" value="1"/>
</dbReference>
<comment type="cofactor">
    <cofactor evidence="15 17">
        <name>Zn(2+)</name>
        <dbReference type="ChEBI" id="CHEBI:29105"/>
    </cofactor>
    <text evidence="15 17">Binds 1 zinc ion per subunit.</text>
</comment>
<feature type="binding site" evidence="15">
    <location>
        <position position="419"/>
    </location>
    <ligand>
        <name>Zn(2+)</name>
        <dbReference type="ChEBI" id="CHEBI:29105"/>
        <note>catalytic</note>
    </ligand>
</feature>
<evidence type="ECO:0000256" key="5">
    <source>
        <dbReference type="ARBA" id="ARBA00022692"/>
    </source>
</evidence>
<dbReference type="Gene3D" id="1.10.390.10">
    <property type="entry name" value="Neutral Protease Domain 2"/>
    <property type="match status" value="1"/>
</dbReference>
<dbReference type="FunFam" id="2.60.40.1730:FF:000001">
    <property type="entry name" value="Leucyl-cystinyl aminopeptidase"/>
    <property type="match status" value="1"/>
</dbReference>
<name>A0A2K5DCJ9_AOTNA</name>
<evidence type="ECO:0000256" key="17">
    <source>
        <dbReference type="RuleBase" id="RU364040"/>
    </source>
</evidence>
<dbReference type="Ensembl" id="ENSANAT00000036525.1">
    <property type="protein sequence ID" value="ENSANAP00000018661.1"/>
    <property type="gene ID" value="ENSANAG00000027157.1"/>
</dbReference>
<evidence type="ECO:0000256" key="1">
    <source>
        <dbReference type="ARBA" id="ARBA00004606"/>
    </source>
</evidence>
<dbReference type="InterPro" id="IPR042097">
    <property type="entry name" value="Aminopeptidase_N-like_N_sf"/>
</dbReference>
<evidence type="ECO:0000256" key="10">
    <source>
        <dbReference type="ARBA" id="ARBA00022989"/>
    </source>
</evidence>
<evidence type="ECO:0000256" key="13">
    <source>
        <dbReference type="ARBA" id="ARBA00023180"/>
    </source>
</evidence>
<dbReference type="KEGG" id="anan:105714675"/>
<feature type="region of interest" description="Disordered" evidence="18">
    <location>
        <begin position="52"/>
        <end position="91"/>
    </location>
</feature>
<dbReference type="CTD" id="206338"/>
<feature type="domain" description="Aminopeptidase N-like N-terminal" evidence="21">
    <location>
        <begin position="104"/>
        <end position="307"/>
    </location>
</feature>
<dbReference type="RefSeq" id="XP_012304173.1">
    <property type="nucleotide sequence ID" value="XM_012448750.2"/>
</dbReference>
<dbReference type="SUPFAM" id="SSF55486">
    <property type="entry name" value="Metalloproteases ('zincins'), catalytic domain"/>
    <property type="match status" value="1"/>
</dbReference>
<sequence length="990" mass="113359">MGPPSSSGFYVSRAVALLLAGLVAALLLALTILAAFYGHCARVPPSALPGLGDSEAECSPPRRQKPTPTPTPSSAGELAVTTTPRDERPPGPWDHLRLPPWLLPLHYDLELWPLLRPDELPARSLLFYGRVNITVRCTMATVRLLLHSLFQDCEGAEVRGPLSPGTGNTTVGRVPVDKVWFALDTEYMVLELGESLQPGSSYELQLSFSGVVFEDLKEGLFFSVYTDQGERRVLIASQLEPTFARFVFPCFDEPALKATFNITIIHHPSYVALSNMPKLGQSEKEDVNGSKWTVTTFSTTPHMPTYLVAFVICDYDHVNRTERGKEIRIWARKDAIASGNADFALNITGPTFSFLEDLFNISYSLPKTDIIALPSFDNHAMENWGLMVFDESVLLLDPKDQLTEKKTLIANIVSHEIAHQWFGNLVTMNWWNNVWLKEGFASYFEYEVINYFHPKFPRNEVFFSNILHHVLREDHALVTRALAMKVENFKTSEIEELFDIFAYSKGASMARMLSSFLNKHLFVSALKSYLKTFSYSNAEQDDLWRHFQMAIDDQSTVILPATIKNIMDSWTHQSGFPVITLNVSTGIMKQEPFYLEKVKNQTLLTNNGTWIVPILWIKNGTTQSLVWLDQSSKVFPEMQVSDSDRDWVILNLNMTGYYRVNYDKLGWKKLNQLLEKDPKAIPIIHRLQLIDDAFFLSKNNYIEIETALELTKYLAEEDEIIVWHTVLANLVTKDLVSDVKNSDLYPLLKKYLLKRLNSIWNIYVTIIRENVLVLQHDYLALISLEKLFGTVCWLGLEDCLQLSKELFTKWVDHPENEIPYPIKEVVLCYGIALGSDKEWDILLNIYTNTTKEEEKFQLAYAMSCSKDPWILNRYMEYAISASPFTSNETNIIEVVAASDIGWYVAKDFLVNNLQAVSKRYGTQSLINLIYTIGRAITTDIQIEELEQFFNNMLEEDQRIKVHTKLQTIKNENLKNKERRDRMAEWLRRNT</sequence>
<dbReference type="InterPro" id="IPR024571">
    <property type="entry name" value="ERAP1-like_C_dom"/>
</dbReference>
<keyword evidence="9" id="KW-0735">Signal-anchor</keyword>
<dbReference type="FunFam" id="1.25.50.20:FF:000006">
    <property type="entry name" value="Aminopeptidase"/>
    <property type="match status" value="1"/>
</dbReference>
<feature type="site" description="Transition state stabilizer" evidence="16">
    <location>
        <position position="503"/>
    </location>
</feature>
<protein>
    <recommendedName>
        <fullName evidence="17">Aminopeptidase</fullName>
        <ecNumber evidence="17">3.4.11.-</ecNumber>
    </recommendedName>
</protein>
<gene>
    <name evidence="22" type="primary">LVRN</name>
</gene>
<feature type="binding site" evidence="15">
    <location>
        <position position="438"/>
    </location>
    <ligand>
        <name>Zn(2+)</name>
        <dbReference type="ChEBI" id="CHEBI:29105"/>
        <note>catalytic</note>
    </ligand>
</feature>
<keyword evidence="13" id="KW-0325">Glycoprotein</keyword>
<evidence type="ECO:0000256" key="9">
    <source>
        <dbReference type="ARBA" id="ARBA00022968"/>
    </source>
</evidence>
<comment type="subcellular location">
    <subcellularLocation>
        <location evidence="1">Membrane</location>
        <topology evidence="1">Single-pass type II membrane protein</topology>
    </subcellularLocation>
</comment>
<keyword evidence="8 15" id="KW-0862">Zinc</keyword>
<dbReference type="GO" id="GO:0016020">
    <property type="term" value="C:membrane"/>
    <property type="evidence" value="ECO:0007669"/>
    <property type="project" value="UniProtKB-SubCell"/>
</dbReference>
<evidence type="ECO:0000256" key="2">
    <source>
        <dbReference type="ARBA" id="ARBA00010136"/>
    </source>
</evidence>
<dbReference type="Gene3D" id="2.60.40.1910">
    <property type="match status" value="1"/>
</dbReference>
<dbReference type="GO" id="GO:0005737">
    <property type="term" value="C:cytoplasm"/>
    <property type="evidence" value="ECO:0007669"/>
    <property type="project" value="TreeGrafter"/>
</dbReference>
<reference evidence="22" key="1">
    <citation type="submission" date="2025-08" db="UniProtKB">
        <authorList>
            <consortium name="Ensembl"/>
        </authorList>
    </citation>
    <scope>IDENTIFICATION</scope>
</reference>
<evidence type="ECO:0000256" key="6">
    <source>
        <dbReference type="ARBA" id="ARBA00022723"/>
    </source>
</evidence>
<keyword evidence="6 15" id="KW-0479">Metal-binding</keyword>
<feature type="domain" description="ERAP1-like C-terminal" evidence="20">
    <location>
        <begin position="647"/>
        <end position="969"/>
    </location>
</feature>
<keyword evidence="7 17" id="KW-0378">Hydrolase</keyword>
<dbReference type="PRINTS" id="PR00756">
    <property type="entry name" value="ALADIPTASE"/>
</dbReference>
<evidence type="ECO:0000313" key="23">
    <source>
        <dbReference type="Proteomes" id="UP000233020"/>
    </source>
</evidence>
<evidence type="ECO:0000256" key="4">
    <source>
        <dbReference type="ARBA" id="ARBA00022670"/>
    </source>
</evidence>
<feature type="binding site" evidence="15">
    <location>
        <position position="415"/>
    </location>
    <ligand>
        <name>Zn(2+)</name>
        <dbReference type="ChEBI" id="CHEBI:29105"/>
        <note>catalytic</note>
    </ligand>
</feature>
<dbReference type="InterPro" id="IPR014782">
    <property type="entry name" value="Peptidase_M1_dom"/>
</dbReference>
<dbReference type="STRING" id="37293.ENSANAP00000018661"/>
<keyword evidence="17" id="KW-0031">Aminopeptidase</keyword>
<dbReference type="PANTHER" id="PTHR11533">
    <property type="entry name" value="PROTEASE M1 ZINC METALLOPROTEASE"/>
    <property type="match status" value="1"/>
</dbReference>
<evidence type="ECO:0000256" key="8">
    <source>
        <dbReference type="ARBA" id="ARBA00022833"/>
    </source>
</evidence>
<dbReference type="GO" id="GO:0070006">
    <property type="term" value="F:metalloaminopeptidase activity"/>
    <property type="evidence" value="ECO:0007669"/>
    <property type="project" value="TreeGrafter"/>
</dbReference>
<evidence type="ECO:0000256" key="7">
    <source>
        <dbReference type="ARBA" id="ARBA00022801"/>
    </source>
</evidence>
<reference evidence="22" key="2">
    <citation type="submission" date="2025-09" db="UniProtKB">
        <authorList>
            <consortium name="Ensembl"/>
        </authorList>
    </citation>
    <scope>IDENTIFICATION</scope>
</reference>
<evidence type="ECO:0000259" key="20">
    <source>
        <dbReference type="Pfam" id="PF11838"/>
    </source>
</evidence>
<dbReference type="SUPFAM" id="SSF63737">
    <property type="entry name" value="Leukotriene A4 hydrolase N-terminal domain"/>
    <property type="match status" value="1"/>
</dbReference>
<evidence type="ECO:0000256" key="11">
    <source>
        <dbReference type="ARBA" id="ARBA00023049"/>
    </source>
</evidence>
<dbReference type="InterPro" id="IPR050344">
    <property type="entry name" value="Peptidase_M1_aminopeptidases"/>
</dbReference>
<feature type="domain" description="Peptidase M1 membrane alanine aminopeptidase" evidence="19">
    <location>
        <begin position="343"/>
        <end position="570"/>
    </location>
</feature>
<evidence type="ECO:0000256" key="14">
    <source>
        <dbReference type="PIRSR" id="PIRSR634016-1"/>
    </source>
</evidence>
<dbReference type="InterPro" id="IPR001930">
    <property type="entry name" value="Peptidase_M1"/>
</dbReference>
<evidence type="ECO:0000256" key="12">
    <source>
        <dbReference type="ARBA" id="ARBA00023136"/>
    </source>
</evidence>
<feature type="active site" description="Proton acceptor" evidence="14">
    <location>
        <position position="416"/>
    </location>
</feature>
<evidence type="ECO:0000313" key="22">
    <source>
        <dbReference type="Ensembl" id="ENSANAP00000018661.1"/>
    </source>
</evidence>
<dbReference type="OMA" id="RHFQMAV"/>
<dbReference type="GO" id="GO:0008270">
    <property type="term" value="F:zinc ion binding"/>
    <property type="evidence" value="ECO:0007669"/>
    <property type="project" value="UniProtKB-UniRule"/>
</dbReference>
<organism evidence="22 23">
    <name type="scientific">Aotus nancymaae</name>
    <name type="common">Ma's night monkey</name>
    <dbReference type="NCBI Taxonomy" id="37293"/>
    <lineage>
        <taxon>Eukaryota</taxon>
        <taxon>Metazoa</taxon>
        <taxon>Chordata</taxon>
        <taxon>Craniata</taxon>
        <taxon>Vertebrata</taxon>
        <taxon>Euteleostomi</taxon>
        <taxon>Mammalia</taxon>
        <taxon>Eutheria</taxon>
        <taxon>Euarchontoglires</taxon>
        <taxon>Primates</taxon>
        <taxon>Haplorrhini</taxon>
        <taxon>Platyrrhini</taxon>
        <taxon>Aotidae</taxon>
        <taxon>Aotus</taxon>
    </lineage>
</organism>
<dbReference type="GO" id="GO:0042277">
    <property type="term" value="F:peptide binding"/>
    <property type="evidence" value="ECO:0007669"/>
    <property type="project" value="TreeGrafter"/>
</dbReference>
<dbReference type="Pfam" id="PF11838">
    <property type="entry name" value="ERAP1_C"/>
    <property type="match status" value="1"/>
</dbReference>